<proteinExistence type="predicted"/>
<sequence length="102" mass="11827">MSLKIIKILVHASTWFAPVLVPLIVWLLTQEQNLKRLSLQALVFHFVIWLLISISYFFSFILIGIPFLIIFVLIGFIGPIIGIIRALQDRRFDYPIIGSFIR</sequence>
<evidence type="ECO:0000256" key="2">
    <source>
        <dbReference type="ARBA" id="ARBA00022692"/>
    </source>
</evidence>
<keyword evidence="7" id="KW-1185">Reference proteome</keyword>
<evidence type="ECO:0000256" key="4">
    <source>
        <dbReference type="ARBA" id="ARBA00023136"/>
    </source>
</evidence>
<keyword evidence="4 5" id="KW-0472">Membrane</keyword>
<organism evidence="6 7">
    <name type="scientific">Kroppenstedtia sanguinis</name>
    <dbReference type="NCBI Taxonomy" id="1380684"/>
    <lineage>
        <taxon>Bacteria</taxon>
        <taxon>Bacillati</taxon>
        <taxon>Bacillota</taxon>
        <taxon>Bacilli</taxon>
        <taxon>Bacillales</taxon>
        <taxon>Thermoactinomycetaceae</taxon>
        <taxon>Kroppenstedtia</taxon>
    </lineage>
</organism>
<evidence type="ECO:0000313" key="6">
    <source>
        <dbReference type="EMBL" id="MFD1427674.1"/>
    </source>
</evidence>
<comment type="subcellular location">
    <subcellularLocation>
        <location evidence="1">Membrane</location>
        <topology evidence="1">Multi-pass membrane protein</topology>
    </subcellularLocation>
</comment>
<dbReference type="RefSeq" id="WP_380166007.1">
    <property type="nucleotide sequence ID" value="NZ_JBHTNU010000012.1"/>
</dbReference>
<evidence type="ECO:0000313" key="7">
    <source>
        <dbReference type="Proteomes" id="UP001597282"/>
    </source>
</evidence>
<name>A0ABW4CCJ5_9BACL</name>
<keyword evidence="2 5" id="KW-0812">Transmembrane</keyword>
<feature type="transmembrane region" description="Helical" evidence="5">
    <location>
        <begin position="41"/>
        <end position="61"/>
    </location>
</feature>
<dbReference type="Pfam" id="PF09685">
    <property type="entry name" value="MamF_MmsF"/>
    <property type="match status" value="1"/>
</dbReference>
<feature type="transmembrane region" description="Helical" evidence="5">
    <location>
        <begin position="67"/>
        <end position="87"/>
    </location>
</feature>
<feature type="transmembrane region" description="Helical" evidence="5">
    <location>
        <begin position="6"/>
        <end position="29"/>
    </location>
</feature>
<protein>
    <submittedName>
        <fullName evidence="6">DUF4870 domain-containing protein</fullName>
    </submittedName>
</protein>
<dbReference type="Proteomes" id="UP001597282">
    <property type="component" value="Unassembled WGS sequence"/>
</dbReference>
<accession>A0ABW4CCJ5</accession>
<comment type="caution">
    <text evidence="6">The sequence shown here is derived from an EMBL/GenBank/DDBJ whole genome shotgun (WGS) entry which is preliminary data.</text>
</comment>
<evidence type="ECO:0000256" key="5">
    <source>
        <dbReference type="SAM" id="Phobius"/>
    </source>
</evidence>
<evidence type="ECO:0000256" key="3">
    <source>
        <dbReference type="ARBA" id="ARBA00022989"/>
    </source>
</evidence>
<keyword evidence="3 5" id="KW-1133">Transmembrane helix</keyword>
<gene>
    <name evidence="6" type="ORF">ACFQ4Y_12240</name>
</gene>
<dbReference type="InterPro" id="IPR019109">
    <property type="entry name" value="MamF_MmsF"/>
</dbReference>
<evidence type="ECO:0000256" key="1">
    <source>
        <dbReference type="ARBA" id="ARBA00004141"/>
    </source>
</evidence>
<reference evidence="7" key="1">
    <citation type="journal article" date="2019" name="Int. J. Syst. Evol. Microbiol.">
        <title>The Global Catalogue of Microorganisms (GCM) 10K type strain sequencing project: providing services to taxonomists for standard genome sequencing and annotation.</title>
        <authorList>
            <consortium name="The Broad Institute Genomics Platform"/>
            <consortium name="The Broad Institute Genome Sequencing Center for Infectious Disease"/>
            <person name="Wu L."/>
            <person name="Ma J."/>
        </authorList>
    </citation>
    <scope>NUCLEOTIDE SEQUENCE [LARGE SCALE GENOMIC DNA]</scope>
    <source>
        <strain evidence="7">S1</strain>
    </source>
</reference>
<dbReference type="EMBL" id="JBHTNU010000012">
    <property type="protein sequence ID" value="MFD1427674.1"/>
    <property type="molecule type" value="Genomic_DNA"/>
</dbReference>